<proteinExistence type="predicted"/>
<sequence length="397" mass="43641">MLTATRLVPTRRRLATILGDGSYNPDELNEEEDEGDDISGSEDDIDEELDEAVARVIPTAIPTVKIPPKVNIKFEVPYKNGTQDLTGITSRTEFDDFLVAVAGRMKTRVGALNIGYIPSYNKTRTPKPAPKLLEDDESWDSLVADVQQYVKSCQSKNCGKGTLQEAKAKGKGSKGAKSKSKSKKDDSEDEVTPALKEHELFTKIEKQHHCSECKAVCFVLNSGEHHVFSHTELATWALLASRHQATIDEPPKQLGLEVSHARQKKAKNHQANTAANSNDSAPGWVQALAPVFGALLNNRLPTAPPEWQQYPQMIPPVVNDPCVHVPHSMQPGVKRFLANIFFELSDLANVSADQLCVLLAPGGVLISFGIANRLITYAKEDFTPVSNKRPCVDWSLQ</sequence>
<keyword evidence="3" id="KW-1185">Reference proteome</keyword>
<dbReference type="EMBL" id="JARKIB010000135">
    <property type="protein sequence ID" value="KAJ7733956.1"/>
    <property type="molecule type" value="Genomic_DNA"/>
</dbReference>
<organism evidence="2 3">
    <name type="scientific">Mycena metata</name>
    <dbReference type="NCBI Taxonomy" id="1033252"/>
    <lineage>
        <taxon>Eukaryota</taxon>
        <taxon>Fungi</taxon>
        <taxon>Dikarya</taxon>
        <taxon>Basidiomycota</taxon>
        <taxon>Agaricomycotina</taxon>
        <taxon>Agaricomycetes</taxon>
        <taxon>Agaricomycetidae</taxon>
        <taxon>Agaricales</taxon>
        <taxon>Marasmiineae</taxon>
        <taxon>Mycenaceae</taxon>
        <taxon>Mycena</taxon>
    </lineage>
</organism>
<name>A0AAD7I341_9AGAR</name>
<evidence type="ECO:0000256" key="1">
    <source>
        <dbReference type="SAM" id="MobiDB-lite"/>
    </source>
</evidence>
<gene>
    <name evidence="2" type="ORF">B0H16DRAFT_1467843</name>
</gene>
<accession>A0AAD7I341</accession>
<evidence type="ECO:0000313" key="2">
    <source>
        <dbReference type="EMBL" id="KAJ7733956.1"/>
    </source>
</evidence>
<feature type="compositionally biased region" description="Polar residues" evidence="1">
    <location>
        <begin position="269"/>
        <end position="279"/>
    </location>
</feature>
<feature type="compositionally biased region" description="Basic residues" evidence="1">
    <location>
        <begin position="169"/>
        <end position="182"/>
    </location>
</feature>
<feature type="region of interest" description="Disordered" evidence="1">
    <location>
        <begin position="259"/>
        <end position="279"/>
    </location>
</feature>
<reference evidence="2" key="1">
    <citation type="submission" date="2023-03" db="EMBL/GenBank/DDBJ databases">
        <title>Massive genome expansion in bonnet fungi (Mycena s.s.) driven by repeated elements and novel gene families across ecological guilds.</title>
        <authorList>
            <consortium name="Lawrence Berkeley National Laboratory"/>
            <person name="Harder C.B."/>
            <person name="Miyauchi S."/>
            <person name="Viragh M."/>
            <person name="Kuo A."/>
            <person name="Thoen E."/>
            <person name="Andreopoulos B."/>
            <person name="Lu D."/>
            <person name="Skrede I."/>
            <person name="Drula E."/>
            <person name="Henrissat B."/>
            <person name="Morin E."/>
            <person name="Kohler A."/>
            <person name="Barry K."/>
            <person name="LaButti K."/>
            <person name="Morin E."/>
            <person name="Salamov A."/>
            <person name="Lipzen A."/>
            <person name="Mereny Z."/>
            <person name="Hegedus B."/>
            <person name="Baldrian P."/>
            <person name="Stursova M."/>
            <person name="Weitz H."/>
            <person name="Taylor A."/>
            <person name="Grigoriev I.V."/>
            <person name="Nagy L.G."/>
            <person name="Martin F."/>
            <person name="Kauserud H."/>
        </authorList>
    </citation>
    <scope>NUCLEOTIDE SEQUENCE</scope>
    <source>
        <strain evidence="2">CBHHK182m</strain>
    </source>
</reference>
<comment type="caution">
    <text evidence="2">The sequence shown here is derived from an EMBL/GenBank/DDBJ whole genome shotgun (WGS) entry which is preliminary data.</text>
</comment>
<dbReference type="Proteomes" id="UP001215598">
    <property type="component" value="Unassembled WGS sequence"/>
</dbReference>
<feature type="compositionally biased region" description="Acidic residues" evidence="1">
    <location>
        <begin position="27"/>
        <end position="43"/>
    </location>
</feature>
<feature type="region of interest" description="Disordered" evidence="1">
    <location>
        <begin position="163"/>
        <end position="192"/>
    </location>
</feature>
<dbReference type="AlphaFoldDB" id="A0AAD7I341"/>
<evidence type="ECO:0000313" key="3">
    <source>
        <dbReference type="Proteomes" id="UP001215598"/>
    </source>
</evidence>
<protein>
    <submittedName>
        <fullName evidence="2">Uncharacterized protein</fullName>
    </submittedName>
</protein>
<feature type="region of interest" description="Disordered" evidence="1">
    <location>
        <begin position="18"/>
        <end position="43"/>
    </location>
</feature>